<dbReference type="InterPro" id="IPR020904">
    <property type="entry name" value="Sc_DH/Rdtase_CS"/>
</dbReference>
<dbReference type="PROSITE" id="PS00061">
    <property type="entry name" value="ADH_SHORT"/>
    <property type="match status" value="1"/>
</dbReference>
<dbReference type="Pfam" id="PF00106">
    <property type="entry name" value="adh_short"/>
    <property type="match status" value="1"/>
</dbReference>
<protein>
    <submittedName>
        <fullName evidence="3">SDR family NAD(P)-dependent oxidoreductase</fullName>
    </submittedName>
</protein>
<dbReference type="RefSeq" id="WP_344062273.1">
    <property type="nucleotide sequence ID" value="NZ_BAAAPN010000019.1"/>
</dbReference>
<accession>A0ABP4W920</accession>
<dbReference type="PRINTS" id="PR00081">
    <property type="entry name" value="GDHRDH"/>
</dbReference>
<dbReference type="SUPFAM" id="SSF51735">
    <property type="entry name" value="NAD(P)-binding Rossmann-fold domains"/>
    <property type="match status" value="1"/>
</dbReference>
<dbReference type="PANTHER" id="PTHR42901">
    <property type="entry name" value="ALCOHOL DEHYDROGENASE"/>
    <property type="match status" value="1"/>
</dbReference>
<gene>
    <name evidence="3" type="ORF">GCM10009810_07410</name>
</gene>
<evidence type="ECO:0000256" key="1">
    <source>
        <dbReference type="ARBA" id="ARBA00006484"/>
    </source>
</evidence>
<evidence type="ECO:0000313" key="4">
    <source>
        <dbReference type="Proteomes" id="UP001501475"/>
    </source>
</evidence>
<dbReference type="EMBL" id="BAAAPN010000019">
    <property type="protein sequence ID" value="GAA1749521.1"/>
    <property type="molecule type" value="Genomic_DNA"/>
</dbReference>
<reference evidence="4" key="1">
    <citation type="journal article" date="2019" name="Int. J. Syst. Evol. Microbiol.">
        <title>The Global Catalogue of Microorganisms (GCM) 10K type strain sequencing project: providing services to taxonomists for standard genome sequencing and annotation.</title>
        <authorList>
            <consortium name="The Broad Institute Genomics Platform"/>
            <consortium name="The Broad Institute Genome Sequencing Center for Infectious Disease"/>
            <person name="Wu L."/>
            <person name="Ma J."/>
        </authorList>
    </citation>
    <scope>NUCLEOTIDE SEQUENCE [LARGE SCALE GENOMIC DNA]</scope>
    <source>
        <strain evidence="4">JCM 15591</strain>
    </source>
</reference>
<evidence type="ECO:0000256" key="2">
    <source>
        <dbReference type="ARBA" id="ARBA00023002"/>
    </source>
</evidence>
<comment type="similarity">
    <text evidence="1">Belongs to the short-chain dehydrogenases/reductases (SDR) family.</text>
</comment>
<dbReference type="InterPro" id="IPR002347">
    <property type="entry name" value="SDR_fam"/>
</dbReference>
<keyword evidence="2" id="KW-0560">Oxidoreductase</keyword>
<proteinExistence type="inferred from homology"/>
<keyword evidence="4" id="KW-1185">Reference proteome</keyword>
<evidence type="ECO:0000313" key="3">
    <source>
        <dbReference type="EMBL" id="GAA1749521.1"/>
    </source>
</evidence>
<dbReference type="InterPro" id="IPR036291">
    <property type="entry name" value="NAD(P)-bd_dom_sf"/>
</dbReference>
<name>A0ABP4W920_9MICO</name>
<dbReference type="Gene3D" id="3.40.50.720">
    <property type="entry name" value="NAD(P)-binding Rossmann-like Domain"/>
    <property type="match status" value="1"/>
</dbReference>
<organism evidence="3 4">
    <name type="scientific">Nostocoides vanveenii</name>
    <dbReference type="NCBI Taxonomy" id="330835"/>
    <lineage>
        <taxon>Bacteria</taxon>
        <taxon>Bacillati</taxon>
        <taxon>Actinomycetota</taxon>
        <taxon>Actinomycetes</taxon>
        <taxon>Micrococcales</taxon>
        <taxon>Intrasporangiaceae</taxon>
        <taxon>Nostocoides</taxon>
    </lineage>
</organism>
<dbReference type="PANTHER" id="PTHR42901:SF1">
    <property type="entry name" value="ALCOHOL DEHYDROGENASE"/>
    <property type="match status" value="1"/>
</dbReference>
<dbReference type="Proteomes" id="UP001501475">
    <property type="component" value="Unassembled WGS sequence"/>
</dbReference>
<comment type="caution">
    <text evidence="3">The sequence shown here is derived from an EMBL/GenBank/DDBJ whole genome shotgun (WGS) entry which is preliminary data.</text>
</comment>
<sequence>MTDPSSSPIALVTGGGTGIGAASARRLAAMGFDVVLTGRRIEPLMATAASIGAQARARVMDVADAESVEAGVATLERCDVLVNNAGGALGSQPVEHGDVEQWRAMFESNVIGTLQVIKATLPLLHRSPRATIVDISSTAGQIVYEGGAGYVVAKHGTSVISETLRLELAGTHIRVVDIRPGMVHTEGFALTRFGGDQVAADKVYAGVDRPLVADDVAACVEFVVGLPQHVNIDALTVRPVAQAAQHKVHRGPIDWQTS</sequence>